<reference evidence="3 4" key="1">
    <citation type="submission" date="2024-08" db="EMBL/GenBank/DDBJ databases">
        <authorList>
            <person name="Cucini C."/>
            <person name="Frati F."/>
        </authorList>
    </citation>
    <scope>NUCLEOTIDE SEQUENCE [LARGE SCALE GENOMIC DNA]</scope>
</reference>
<feature type="domain" description="C2H2-type" evidence="2">
    <location>
        <begin position="169"/>
        <end position="192"/>
    </location>
</feature>
<sequence length="233" mass="26107">MPLVTPNSNDQPLNRQVMEIQEPDPMLKLEPEPKHDSESNVDEEDHRGGDASKGESEDEDDLLLAPMTANQVICILCGTRAASPFNLRRHTIKHHPERDAKFVEFLIETAVEIFPGIYAKYQAEASNPTTSKINFVCGGGDDSNDGNQDENAVFPSDDLLLAAWTADKLECQLCTTRVPSTEILRRHTAKYHPEFDAEFVEFLIKTAVEMYPSLYAEHQTKTLKVNSKSFDGI</sequence>
<protein>
    <recommendedName>
        <fullName evidence="2">C2H2-type domain-containing protein</fullName>
    </recommendedName>
</protein>
<dbReference type="InterPro" id="IPR013087">
    <property type="entry name" value="Znf_C2H2_type"/>
</dbReference>
<proteinExistence type="predicted"/>
<dbReference type="Proteomes" id="UP001642540">
    <property type="component" value="Unassembled WGS sequence"/>
</dbReference>
<evidence type="ECO:0000256" key="1">
    <source>
        <dbReference type="SAM" id="MobiDB-lite"/>
    </source>
</evidence>
<accession>A0ABP1QJ99</accession>
<comment type="caution">
    <text evidence="3">The sequence shown here is derived from an EMBL/GenBank/DDBJ whole genome shotgun (WGS) entry which is preliminary data.</text>
</comment>
<gene>
    <name evidence="3" type="ORF">ODALV1_LOCUS12057</name>
</gene>
<evidence type="ECO:0000313" key="4">
    <source>
        <dbReference type="Proteomes" id="UP001642540"/>
    </source>
</evidence>
<feature type="compositionally biased region" description="Polar residues" evidence="1">
    <location>
        <begin position="1"/>
        <end position="14"/>
    </location>
</feature>
<evidence type="ECO:0000259" key="2">
    <source>
        <dbReference type="SMART" id="SM00355"/>
    </source>
</evidence>
<feature type="region of interest" description="Disordered" evidence="1">
    <location>
        <begin position="1"/>
        <end position="59"/>
    </location>
</feature>
<dbReference type="SMART" id="SM00355">
    <property type="entry name" value="ZnF_C2H2"/>
    <property type="match status" value="2"/>
</dbReference>
<organism evidence="3 4">
    <name type="scientific">Orchesella dallaii</name>
    <dbReference type="NCBI Taxonomy" id="48710"/>
    <lineage>
        <taxon>Eukaryota</taxon>
        <taxon>Metazoa</taxon>
        <taxon>Ecdysozoa</taxon>
        <taxon>Arthropoda</taxon>
        <taxon>Hexapoda</taxon>
        <taxon>Collembola</taxon>
        <taxon>Entomobryomorpha</taxon>
        <taxon>Entomobryoidea</taxon>
        <taxon>Orchesellidae</taxon>
        <taxon>Orchesellinae</taxon>
        <taxon>Orchesella</taxon>
    </lineage>
</organism>
<feature type="domain" description="C2H2-type" evidence="2">
    <location>
        <begin position="72"/>
        <end position="94"/>
    </location>
</feature>
<keyword evidence="4" id="KW-1185">Reference proteome</keyword>
<feature type="compositionally biased region" description="Basic and acidic residues" evidence="1">
    <location>
        <begin position="25"/>
        <end position="55"/>
    </location>
</feature>
<evidence type="ECO:0000313" key="3">
    <source>
        <dbReference type="EMBL" id="CAL8105411.1"/>
    </source>
</evidence>
<dbReference type="EMBL" id="CAXLJM020000036">
    <property type="protein sequence ID" value="CAL8105411.1"/>
    <property type="molecule type" value="Genomic_DNA"/>
</dbReference>
<name>A0ABP1QJ99_9HEXA</name>